<gene>
    <name evidence="1" type="ORF">BN1723_020907</name>
</gene>
<evidence type="ECO:0000313" key="1">
    <source>
        <dbReference type="EMBL" id="CRK05032.1"/>
    </source>
</evidence>
<name>A0A0G4KJC8_VERLO</name>
<reference evidence="2" key="1">
    <citation type="submission" date="2015-05" db="EMBL/GenBank/DDBJ databases">
        <authorList>
            <person name="Fogelqvist Johan"/>
        </authorList>
    </citation>
    <scope>NUCLEOTIDE SEQUENCE [LARGE SCALE GENOMIC DNA]</scope>
</reference>
<proteinExistence type="predicted"/>
<dbReference type="EMBL" id="CVQI01001049">
    <property type="protein sequence ID" value="CRK05032.1"/>
    <property type="molecule type" value="Genomic_DNA"/>
</dbReference>
<accession>A0A0G4KJC8</accession>
<dbReference type="AlphaFoldDB" id="A0A0G4KJC8"/>
<organism evidence="1 2">
    <name type="scientific">Verticillium longisporum</name>
    <name type="common">Verticillium dahliae var. longisporum</name>
    <dbReference type="NCBI Taxonomy" id="100787"/>
    <lineage>
        <taxon>Eukaryota</taxon>
        <taxon>Fungi</taxon>
        <taxon>Dikarya</taxon>
        <taxon>Ascomycota</taxon>
        <taxon>Pezizomycotina</taxon>
        <taxon>Sordariomycetes</taxon>
        <taxon>Hypocreomycetidae</taxon>
        <taxon>Glomerellales</taxon>
        <taxon>Plectosphaerellaceae</taxon>
        <taxon>Verticillium</taxon>
    </lineage>
</organism>
<sequence length="40" mass="3968">MTLSTVTRTPLCLSDTSGPTAGATLAFSSPSCSASSSSTW</sequence>
<dbReference type="Proteomes" id="UP000045706">
    <property type="component" value="Unassembled WGS sequence"/>
</dbReference>
<protein>
    <submittedName>
        <fullName evidence="1">Uncharacterized protein</fullName>
    </submittedName>
</protein>
<evidence type="ECO:0000313" key="2">
    <source>
        <dbReference type="Proteomes" id="UP000045706"/>
    </source>
</evidence>